<keyword evidence="2" id="KW-1185">Reference proteome</keyword>
<evidence type="ECO:0000313" key="2">
    <source>
        <dbReference type="Proteomes" id="UP000485058"/>
    </source>
</evidence>
<proteinExistence type="predicted"/>
<accession>A0A699ZNG8</accession>
<dbReference type="EMBL" id="BLLF01001142">
    <property type="protein sequence ID" value="GFH17402.1"/>
    <property type="molecule type" value="Genomic_DNA"/>
</dbReference>
<name>A0A699ZNG8_HAELA</name>
<evidence type="ECO:0000313" key="1">
    <source>
        <dbReference type="EMBL" id="GFH17402.1"/>
    </source>
</evidence>
<comment type="caution">
    <text evidence="1">The sequence shown here is derived from an EMBL/GenBank/DDBJ whole genome shotgun (WGS) entry which is preliminary data.</text>
</comment>
<organism evidence="1 2">
    <name type="scientific">Haematococcus lacustris</name>
    <name type="common">Green alga</name>
    <name type="synonym">Haematococcus pluvialis</name>
    <dbReference type="NCBI Taxonomy" id="44745"/>
    <lineage>
        <taxon>Eukaryota</taxon>
        <taxon>Viridiplantae</taxon>
        <taxon>Chlorophyta</taxon>
        <taxon>core chlorophytes</taxon>
        <taxon>Chlorophyceae</taxon>
        <taxon>CS clade</taxon>
        <taxon>Chlamydomonadales</taxon>
        <taxon>Haematococcaceae</taxon>
        <taxon>Haematococcus</taxon>
    </lineage>
</organism>
<dbReference type="AlphaFoldDB" id="A0A699ZNG8"/>
<gene>
    <name evidence="1" type="ORF">HaLaN_14033</name>
</gene>
<dbReference type="Proteomes" id="UP000485058">
    <property type="component" value="Unassembled WGS sequence"/>
</dbReference>
<sequence>MFVSRCIDVEAGKACLEGHLKRLHDRPHVDVRTNVLRVTSNSMLSVIGSVTLAIIKRVEAALLLYRSLPHRAKLGGAVDG</sequence>
<protein>
    <submittedName>
        <fullName evidence="1">Uncharacterized protein</fullName>
    </submittedName>
</protein>
<reference evidence="1 2" key="1">
    <citation type="submission" date="2020-02" db="EMBL/GenBank/DDBJ databases">
        <title>Draft genome sequence of Haematococcus lacustris strain NIES-144.</title>
        <authorList>
            <person name="Morimoto D."/>
            <person name="Nakagawa S."/>
            <person name="Yoshida T."/>
            <person name="Sawayama S."/>
        </authorList>
    </citation>
    <scope>NUCLEOTIDE SEQUENCE [LARGE SCALE GENOMIC DNA]</scope>
    <source>
        <strain evidence="1 2">NIES-144</strain>
    </source>
</reference>